<keyword evidence="10" id="KW-1185">Reference proteome</keyword>
<keyword evidence="4" id="KW-0496">Mitochondrion</keyword>
<keyword evidence="5 7" id="KW-0472">Membrane</keyword>
<dbReference type="PANTHER" id="PTHR12297:SF3">
    <property type="entry name" value="HIG1 DOMAIN FAMILY MEMBER 1A"/>
    <property type="match status" value="1"/>
</dbReference>
<accession>A0ABQ7QGH2</accession>
<comment type="subcellular location">
    <subcellularLocation>
        <location evidence="1">Mitochondrion membrane</location>
    </subcellularLocation>
</comment>
<evidence type="ECO:0000313" key="10">
    <source>
        <dbReference type="Proteomes" id="UP000823941"/>
    </source>
</evidence>
<keyword evidence="3 7" id="KW-1133">Transmembrane helix</keyword>
<dbReference type="Pfam" id="PF04588">
    <property type="entry name" value="HIG_1_N"/>
    <property type="match status" value="1"/>
</dbReference>
<dbReference type="EMBL" id="JAHIBW010000015">
    <property type="protein sequence ID" value="KAG7304284.1"/>
    <property type="molecule type" value="Genomic_DNA"/>
</dbReference>
<feature type="region of interest" description="Disordered" evidence="6">
    <location>
        <begin position="1"/>
        <end position="23"/>
    </location>
</feature>
<dbReference type="Proteomes" id="UP000823941">
    <property type="component" value="Chromosome 15"/>
</dbReference>
<protein>
    <recommendedName>
        <fullName evidence="8">HIG1 domain-containing protein</fullName>
    </recommendedName>
</protein>
<sequence length="97" mass="10475">MGDQSRAGFEYQEESQSEKLARKSKESPFMIIGLAGLATACGLGAYQYKRRGGMSTSVFLMQLRVAAQGSVVAALTAGIAYSLYNNYVNKPAKVEKN</sequence>
<evidence type="ECO:0000256" key="3">
    <source>
        <dbReference type="ARBA" id="ARBA00022989"/>
    </source>
</evidence>
<comment type="caution">
    <text evidence="9">The sequence shown here is derived from an EMBL/GenBank/DDBJ whole genome shotgun (WGS) entry which is preliminary data.</text>
</comment>
<evidence type="ECO:0000256" key="6">
    <source>
        <dbReference type="SAM" id="MobiDB-lite"/>
    </source>
</evidence>
<dbReference type="Gene3D" id="6.10.140.1320">
    <property type="match status" value="1"/>
</dbReference>
<gene>
    <name evidence="9" type="ORF">JYU34_011225</name>
</gene>
<evidence type="ECO:0000256" key="1">
    <source>
        <dbReference type="ARBA" id="ARBA00004325"/>
    </source>
</evidence>
<evidence type="ECO:0000256" key="2">
    <source>
        <dbReference type="ARBA" id="ARBA00022692"/>
    </source>
</evidence>
<feature type="transmembrane region" description="Helical" evidence="7">
    <location>
        <begin position="58"/>
        <end position="84"/>
    </location>
</feature>
<evidence type="ECO:0000256" key="7">
    <source>
        <dbReference type="SAM" id="Phobius"/>
    </source>
</evidence>
<feature type="transmembrane region" description="Helical" evidence="7">
    <location>
        <begin position="27"/>
        <end position="46"/>
    </location>
</feature>
<dbReference type="PANTHER" id="PTHR12297">
    <property type="entry name" value="HYPOXIA-INDUCBILE GENE 1 HIG1 -RELATED"/>
    <property type="match status" value="1"/>
</dbReference>
<dbReference type="InterPro" id="IPR007667">
    <property type="entry name" value="Hypoxia_induced_domain"/>
</dbReference>
<dbReference type="InterPro" id="IPR050355">
    <property type="entry name" value="RCF1"/>
</dbReference>
<proteinExistence type="predicted"/>
<reference evidence="9 10" key="1">
    <citation type="submission" date="2021-06" db="EMBL/GenBank/DDBJ databases">
        <title>A haploid diamondback moth (Plutella xylostella L.) genome assembly resolves 31 chromosomes and identifies a diamide resistance mutation.</title>
        <authorList>
            <person name="Ward C.M."/>
            <person name="Perry K.D."/>
            <person name="Baker G."/>
            <person name="Powis K."/>
            <person name="Heckel D.G."/>
            <person name="Baxter S.W."/>
        </authorList>
    </citation>
    <scope>NUCLEOTIDE SEQUENCE [LARGE SCALE GENOMIC DNA]</scope>
    <source>
        <strain evidence="9 10">LV</strain>
        <tissue evidence="9">Single pupa</tissue>
    </source>
</reference>
<feature type="domain" description="HIG1" evidence="8">
    <location>
        <begin position="1"/>
        <end position="93"/>
    </location>
</feature>
<keyword evidence="2 7" id="KW-0812">Transmembrane</keyword>
<evidence type="ECO:0000313" key="9">
    <source>
        <dbReference type="EMBL" id="KAG7304284.1"/>
    </source>
</evidence>
<evidence type="ECO:0000256" key="5">
    <source>
        <dbReference type="ARBA" id="ARBA00023136"/>
    </source>
</evidence>
<organism evidence="9 10">
    <name type="scientific">Plutella xylostella</name>
    <name type="common">Diamondback moth</name>
    <name type="synonym">Plutella maculipennis</name>
    <dbReference type="NCBI Taxonomy" id="51655"/>
    <lineage>
        <taxon>Eukaryota</taxon>
        <taxon>Metazoa</taxon>
        <taxon>Ecdysozoa</taxon>
        <taxon>Arthropoda</taxon>
        <taxon>Hexapoda</taxon>
        <taxon>Insecta</taxon>
        <taxon>Pterygota</taxon>
        <taxon>Neoptera</taxon>
        <taxon>Endopterygota</taxon>
        <taxon>Lepidoptera</taxon>
        <taxon>Glossata</taxon>
        <taxon>Ditrysia</taxon>
        <taxon>Yponomeutoidea</taxon>
        <taxon>Plutellidae</taxon>
        <taxon>Plutella</taxon>
    </lineage>
</organism>
<name>A0ABQ7QGH2_PLUXY</name>
<dbReference type="PROSITE" id="PS51503">
    <property type="entry name" value="HIG1"/>
    <property type="match status" value="1"/>
</dbReference>
<evidence type="ECO:0000256" key="4">
    <source>
        <dbReference type="ARBA" id="ARBA00023128"/>
    </source>
</evidence>
<evidence type="ECO:0000259" key="8">
    <source>
        <dbReference type="PROSITE" id="PS51503"/>
    </source>
</evidence>